<accession>A0A3B1AJX0</accession>
<keyword evidence="1" id="KW-0472">Membrane</keyword>
<feature type="transmembrane region" description="Helical" evidence="1">
    <location>
        <begin position="42"/>
        <end position="63"/>
    </location>
</feature>
<dbReference type="Pfam" id="PF04892">
    <property type="entry name" value="VanZ"/>
    <property type="match status" value="1"/>
</dbReference>
<feature type="transmembrane region" description="Helical" evidence="1">
    <location>
        <begin position="632"/>
        <end position="652"/>
    </location>
</feature>
<proteinExistence type="predicted"/>
<keyword evidence="1" id="KW-1133">Transmembrane helix</keyword>
<feature type="transmembrane region" description="Helical" evidence="1">
    <location>
        <begin position="75"/>
        <end position="95"/>
    </location>
</feature>
<feature type="transmembrane region" description="Helical" evidence="1">
    <location>
        <begin position="107"/>
        <end position="124"/>
    </location>
</feature>
<organism evidence="3">
    <name type="scientific">hydrothermal vent metagenome</name>
    <dbReference type="NCBI Taxonomy" id="652676"/>
    <lineage>
        <taxon>unclassified sequences</taxon>
        <taxon>metagenomes</taxon>
        <taxon>ecological metagenomes</taxon>
    </lineage>
</organism>
<name>A0A3B1AJX0_9ZZZZ</name>
<protein>
    <recommendedName>
        <fullName evidence="2">VanZ-like domain-containing protein</fullName>
    </recommendedName>
</protein>
<feature type="transmembrane region" description="Helical" evidence="1">
    <location>
        <begin position="659"/>
        <end position="677"/>
    </location>
</feature>
<feature type="transmembrane region" description="Helical" evidence="1">
    <location>
        <begin position="549"/>
        <end position="569"/>
    </location>
</feature>
<feature type="transmembrane region" description="Helical" evidence="1">
    <location>
        <begin position="328"/>
        <end position="346"/>
    </location>
</feature>
<evidence type="ECO:0000313" key="3">
    <source>
        <dbReference type="EMBL" id="VAX06216.1"/>
    </source>
</evidence>
<feature type="domain" description="VanZ-like" evidence="2">
    <location>
        <begin position="6"/>
        <end position="123"/>
    </location>
</feature>
<evidence type="ECO:0000256" key="1">
    <source>
        <dbReference type="SAM" id="Phobius"/>
    </source>
</evidence>
<evidence type="ECO:0000259" key="2">
    <source>
        <dbReference type="Pfam" id="PF04892"/>
    </source>
</evidence>
<reference evidence="3" key="1">
    <citation type="submission" date="2018-06" db="EMBL/GenBank/DDBJ databases">
        <authorList>
            <person name="Zhirakovskaya E."/>
        </authorList>
    </citation>
    <scope>NUCLEOTIDE SEQUENCE</scope>
</reference>
<feature type="transmembrane region" description="Helical" evidence="1">
    <location>
        <begin position="208"/>
        <end position="225"/>
    </location>
</feature>
<feature type="transmembrane region" description="Helical" evidence="1">
    <location>
        <begin position="713"/>
        <end position="739"/>
    </location>
</feature>
<dbReference type="AlphaFoldDB" id="A0A3B1AJX0"/>
<gene>
    <name evidence="3" type="ORF">MNBD_ALPHA03-1719</name>
</gene>
<feature type="transmembrane region" description="Helical" evidence="1">
    <location>
        <begin position="352"/>
        <end position="369"/>
    </location>
</feature>
<feature type="transmembrane region" description="Helical" evidence="1">
    <location>
        <begin position="5"/>
        <end position="22"/>
    </location>
</feature>
<sequence length="755" mass="86514">MRKIFAFFIFIIIYGSLFPFTFSPHEGSSEQWDIFLRSYYPITSLGDILGNIALFIPFGYLGIECMRPSMRSRPAYLKILAAGILLAFILQLIQVYISSRSPAMADVYWNGVGIVIGFILLDFIKKYFPKLSITEAANTPVILSFFWLLYLFFPFIPTLDFQEIKNGLKPLLLSQSFHADDFLVAVSGWLLFAHFTRGFFHQKYLNRLILPLCAIMSLPLRLIILNNSLDLSDVMAVFAALLIWFSFLKNRVNIVRTLAYLLFVSIAVYSLSSMDFSPYGWHFSMIPFSGFLEGDLFSNTKALFFKLFLFGSTLWLVKVGWPYLRLKTVWLFLFIFMLEIIQIFMASRSAEITDPLIILLLAFVVKPKAENFSTIKKVPKKIPEKPIEIKPPDADPANNWPANNWKKTQKDLWRLLGSAAFITIVMSMAIKLPGVPYNIRELFKHDGSLTAIMPFVLFILWFGMSVPLISRRMQDIPGRHFIRFPLWVIAAGLVSFFLLESGVTEEALKDILGAPTIYRHIISHGIWGEPGRILTNYFPNPDLWNLIEYVIRFLALFSPVTFLLCLFYYSGDLIKKYEIRGIANKGRLIALSLTLNILYALPWLYLCKYIAFDQANTDNLVELISRQGFMGIGGGGYLYFLILLLTLNSVLIRQSLYHWTVKLLFTSAAATGGWYLLNLGLELNIEKYGTSFSAVDFLLGPDRQHKLNQSTLFIRWIILYIGCVITLVWGMKFNLLSLMTNIKQKFKQRFKPAGS</sequence>
<feature type="transmembrane region" description="Helical" evidence="1">
    <location>
        <begin position="450"/>
        <end position="469"/>
    </location>
</feature>
<feature type="transmembrane region" description="Helical" evidence="1">
    <location>
        <begin position="260"/>
        <end position="282"/>
    </location>
</feature>
<feature type="transmembrane region" description="Helical" evidence="1">
    <location>
        <begin position="176"/>
        <end position="196"/>
    </location>
</feature>
<dbReference type="InterPro" id="IPR006976">
    <property type="entry name" value="VanZ-like"/>
</dbReference>
<feature type="transmembrane region" description="Helical" evidence="1">
    <location>
        <begin position="481"/>
        <end position="499"/>
    </location>
</feature>
<keyword evidence="1" id="KW-0812">Transmembrane</keyword>
<feature type="transmembrane region" description="Helical" evidence="1">
    <location>
        <begin position="231"/>
        <end position="248"/>
    </location>
</feature>
<feature type="transmembrane region" description="Helical" evidence="1">
    <location>
        <begin position="136"/>
        <end position="156"/>
    </location>
</feature>
<dbReference type="EMBL" id="UOFW01000157">
    <property type="protein sequence ID" value="VAX06216.1"/>
    <property type="molecule type" value="Genomic_DNA"/>
</dbReference>
<feature type="transmembrane region" description="Helical" evidence="1">
    <location>
        <begin position="589"/>
        <end position="612"/>
    </location>
</feature>
<feature type="transmembrane region" description="Helical" evidence="1">
    <location>
        <begin position="412"/>
        <end position="430"/>
    </location>
</feature>
<feature type="transmembrane region" description="Helical" evidence="1">
    <location>
        <begin position="302"/>
        <end position="321"/>
    </location>
</feature>